<keyword evidence="4" id="KW-0645">Protease</keyword>
<dbReference type="Pfam" id="PF10502">
    <property type="entry name" value="Peptidase_S26"/>
    <property type="match status" value="1"/>
</dbReference>
<evidence type="ECO:0000313" key="14">
    <source>
        <dbReference type="Proteomes" id="UP000307440"/>
    </source>
</evidence>
<dbReference type="PRINTS" id="PR00727">
    <property type="entry name" value="LEADERPTASE"/>
</dbReference>
<dbReference type="STRING" id="230819.A0A5C3L7X5"/>
<feature type="domain" description="Peptidase S26" evidence="12">
    <location>
        <begin position="36"/>
        <end position="114"/>
    </location>
</feature>
<dbReference type="InterPro" id="IPR037730">
    <property type="entry name" value="IMP2"/>
</dbReference>
<sequence>MSWRARFTALPFWRSGTSDKPNGSSGLRKILYWSPLGIVLCCRIFEVKVITGRSMQPTLNPDWSLSRDVGLFDRTSVLVDEDIGREDIVVLKSPNDQRRKLIKRIVAVEGDTVNTLPPYPFKKVVVPQGHVWVEGDDYYNSDDSNLFGPVRRFPLCLNPCSNVVQVPRGLIESKLLCLLWPLDRFGAIGNHSPPESRAHPAFRRAMAVIERESARRARVTPGPWPGFSPSQQ</sequence>
<dbReference type="GO" id="GO:0006627">
    <property type="term" value="P:protein processing involved in protein targeting to mitochondrion"/>
    <property type="evidence" value="ECO:0007669"/>
    <property type="project" value="InterPro"/>
</dbReference>
<organism evidence="13 14">
    <name type="scientific">Coprinopsis marcescibilis</name>
    <name type="common">Agaric fungus</name>
    <name type="synonym">Psathyrella marcescibilis</name>
    <dbReference type="NCBI Taxonomy" id="230819"/>
    <lineage>
        <taxon>Eukaryota</taxon>
        <taxon>Fungi</taxon>
        <taxon>Dikarya</taxon>
        <taxon>Basidiomycota</taxon>
        <taxon>Agaricomycotina</taxon>
        <taxon>Agaricomycetes</taxon>
        <taxon>Agaricomycetidae</taxon>
        <taxon>Agaricales</taxon>
        <taxon>Agaricineae</taxon>
        <taxon>Psathyrellaceae</taxon>
        <taxon>Coprinopsis</taxon>
    </lineage>
</organism>
<dbReference type="Gene3D" id="2.10.109.10">
    <property type="entry name" value="Umud Fragment, subunit A"/>
    <property type="match status" value="1"/>
</dbReference>
<evidence type="ECO:0000256" key="8">
    <source>
        <dbReference type="ARBA" id="ARBA00022989"/>
    </source>
</evidence>
<dbReference type="GO" id="GO:0006465">
    <property type="term" value="P:signal peptide processing"/>
    <property type="evidence" value="ECO:0007669"/>
    <property type="project" value="InterPro"/>
</dbReference>
<keyword evidence="14" id="KW-1185">Reference proteome</keyword>
<evidence type="ECO:0000256" key="3">
    <source>
        <dbReference type="ARBA" id="ARBA00013650"/>
    </source>
</evidence>
<name>A0A5C3L7X5_COPMA</name>
<evidence type="ECO:0000259" key="12">
    <source>
        <dbReference type="Pfam" id="PF10502"/>
    </source>
</evidence>
<keyword evidence="10" id="KW-0472">Membrane</keyword>
<dbReference type="PANTHER" id="PTHR46041:SF2">
    <property type="entry name" value="MITOCHONDRIAL INNER MEMBRANE PROTEASE SUBUNIT 2"/>
    <property type="match status" value="1"/>
</dbReference>
<dbReference type="InterPro" id="IPR036286">
    <property type="entry name" value="LexA/Signal_pep-like_sf"/>
</dbReference>
<dbReference type="InterPro" id="IPR000223">
    <property type="entry name" value="Pept_S26A_signal_pept_1"/>
</dbReference>
<reference evidence="13 14" key="1">
    <citation type="journal article" date="2019" name="Nat. Ecol. Evol.">
        <title>Megaphylogeny resolves global patterns of mushroom evolution.</title>
        <authorList>
            <person name="Varga T."/>
            <person name="Krizsan K."/>
            <person name="Foldi C."/>
            <person name="Dima B."/>
            <person name="Sanchez-Garcia M."/>
            <person name="Sanchez-Ramirez S."/>
            <person name="Szollosi G.J."/>
            <person name="Szarkandi J.G."/>
            <person name="Papp V."/>
            <person name="Albert L."/>
            <person name="Andreopoulos W."/>
            <person name="Angelini C."/>
            <person name="Antonin V."/>
            <person name="Barry K.W."/>
            <person name="Bougher N.L."/>
            <person name="Buchanan P."/>
            <person name="Buyck B."/>
            <person name="Bense V."/>
            <person name="Catcheside P."/>
            <person name="Chovatia M."/>
            <person name="Cooper J."/>
            <person name="Damon W."/>
            <person name="Desjardin D."/>
            <person name="Finy P."/>
            <person name="Geml J."/>
            <person name="Haridas S."/>
            <person name="Hughes K."/>
            <person name="Justo A."/>
            <person name="Karasinski D."/>
            <person name="Kautmanova I."/>
            <person name="Kiss B."/>
            <person name="Kocsube S."/>
            <person name="Kotiranta H."/>
            <person name="LaButti K.M."/>
            <person name="Lechner B.E."/>
            <person name="Liimatainen K."/>
            <person name="Lipzen A."/>
            <person name="Lukacs Z."/>
            <person name="Mihaltcheva S."/>
            <person name="Morgado L.N."/>
            <person name="Niskanen T."/>
            <person name="Noordeloos M.E."/>
            <person name="Ohm R.A."/>
            <person name="Ortiz-Santana B."/>
            <person name="Ovrebo C."/>
            <person name="Racz N."/>
            <person name="Riley R."/>
            <person name="Savchenko A."/>
            <person name="Shiryaev A."/>
            <person name="Soop K."/>
            <person name="Spirin V."/>
            <person name="Szebenyi C."/>
            <person name="Tomsovsky M."/>
            <person name="Tulloss R.E."/>
            <person name="Uehling J."/>
            <person name="Grigoriev I.V."/>
            <person name="Vagvolgyi C."/>
            <person name="Papp T."/>
            <person name="Martin F.M."/>
            <person name="Miettinen O."/>
            <person name="Hibbett D.S."/>
            <person name="Nagy L.G."/>
        </authorList>
    </citation>
    <scope>NUCLEOTIDE SEQUENCE [LARGE SCALE GENOMIC DNA]</scope>
    <source>
        <strain evidence="13 14">CBS 121175</strain>
    </source>
</reference>
<proteinExistence type="inferred from homology"/>
<keyword evidence="9" id="KW-0496">Mitochondrion</keyword>
<comment type="similarity">
    <text evidence="2">Belongs to the peptidase S26 family. IMP2 subfamily.</text>
</comment>
<gene>
    <name evidence="13" type="ORF">FA15DRAFT_486005</name>
</gene>
<keyword evidence="8" id="KW-1133">Transmembrane helix</keyword>
<evidence type="ECO:0000256" key="6">
    <source>
        <dbReference type="ARBA" id="ARBA00022792"/>
    </source>
</evidence>
<keyword evidence="7" id="KW-0378">Hydrolase</keyword>
<dbReference type="AlphaFoldDB" id="A0A5C3L7X5"/>
<dbReference type="GO" id="GO:0042720">
    <property type="term" value="C:mitochondrial inner membrane peptidase complex"/>
    <property type="evidence" value="ECO:0007669"/>
    <property type="project" value="InterPro"/>
</dbReference>
<feature type="active site" evidence="11">
    <location>
        <position position="54"/>
    </location>
</feature>
<evidence type="ECO:0000313" key="13">
    <source>
        <dbReference type="EMBL" id="TFK28850.1"/>
    </source>
</evidence>
<evidence type="ECO:0000256" key="5">
    <source>
        <dbReference type="ARBA" id="ARBA00022692"/>
    </source>
</evidence>
<dbReference type="PANTHER" id="PTHR46041">
    <property type="entry name" value="MITOCHONDRIAL INNER MEMBRANE PROTEASE SUBUNIT 2"/>
    <property type="match status" value="1"/>
</dbReference>
<keyword evidence="6" id="KW-0999">Mitochondrion inner membrane</keyword>
<evidence type="ECO:0000256" key="2">
    <source>
        <dbReference type="ARBA" id="ARBA00007066"/>
    </source>
</evidence>
<protein>
    <recommendedName>
        <fullName evidence="3">Mitochondrial inner membrane protease subunit 2</fullName>
    </recommendedName>
</protein>
<dbReference type="GO" id="GO:0004252">
    <property type="term" value="F:serine-type endopeptidase activity"/>
    <property type="evidence" value="ECO:0007669"/>
    <property type="project" value="InterPro"/>
</dbReference>
<evidence type="ECO:0000256" key="7">
    <source>
        <dbReference type="ARBA" id="ARBA00022801"/>
    </source>
</evidence>
<accession>A0A5C3L7X5</accession>
<comment type="subcellular location">
    <subcellularLocation>
        <location evidence="1">Mitochondrion inner membrane</location>
        <topology evidence="1">Single-pass membrane protein</topology>
    </subcellularLocation>
</comment>
<evidence type="ECO:0000256" key="1">
    <source>
        <dbReference type="ARBA" id="ARBA00004434"/>
    </source>
</evidence>
<evidence type="ECO:0000256" key="11">
    <source>
        <dbReference type="PIRSR" id="PIRSR600223-1"/>
    </source>
</evidence>
<dbReference type="OrthoDB" id="308440at2759"/>
<feature type="active site" evidence="11">
    <location>
        <position position="103"/>
    </location>
</feature>
<dbReference type="InterPro" id="IPR019533">
    <property type="entry name" value="Peptidase_S26"/>
</dbReference>
<evidence type="ECO:0000256" key="4">
    <source>
        <dbReference type="ARBA" id="ARBA00022670"/>
    </source>
</evidence>
<evidence type="ECO:0000256" key="9">
    <source>
        <dbReference type="ARBA" id="ARBA00023128"/>
    </source>
</evidence>
<keyword evidence="5" id="KW-0812">Transmembrane</keyword>
<dbReference type="EMBL" id="ML210153">
    <property type="protein sequence ID" value="TFK28850.1"/>
    <property type="molecule type" value="Genomic_DNA"/>
</dbReference>
<dbReference type="SUPFAM" id="SSF51306">
    <property type="entry name" value="LexA/Signal peptidase"/>
    <property type="match status" value="1"/>
</dbReference>
<dbReference type="Proteomes" id="UP000307440">
    <property type="component" value="Unassembled WGS sequence"/>
</dbReference>
<dbReference type="CDD" id="cd06530">
    <property type="entry name" value="S26_SPase_I"/>
    <property type="match status" value="1"/>
</dbReference>
<evidence type="ECO:0000256" key="10">
    <source>
        <dbReference type="ARBA" id="ARBA00023136"/>
    </source>
</evidence>